<gene>
    <name evidence="1" type="ORF">HNQ59_001737</name>
</gene>
<dbReference type="EMBL" id="JACHHY010000009">
    <property type="protein sequence ID" value="MBB5018448.1"/>
    <property type="molecule type" value="Genomic_DNA"/>
</dbReference>
<reference evidence="1 2" key="1">
    <citation type="submission" date="2020-08" db="EMBL/GenBank/DDBJ databases">
        <title>Genomic Encyclopedia of Type Strains, Phase IV (KMG-IV): sequencing the most valuable type-strain genomes for metagenomic binning, comparative biology and taxonomic classification.</title>
        <authorList>
            <person name="Goeker M."/>
        </authorList>
    </citation>
    <scope>NUCLEOTIDE SEQUENCE [LARGE SCALE GENOMIC DNA]</scope>
    <source>
        <strain evidence="1 2">DSM 27165</strain>
    </source>
</reference>
<organism evidence="1 2">
    <name type="scientific">Chitinivorax tropicus</name>
    <dbReference type="NCBI Taxonomy" id="714531"/>
    <lineage>
        <taxon>Bacteria</taxon>
        <taxon>Pseudomonadati</taxon>
        <taxon>Pseudomonadota</taxon>
        <taxon>Betaproteobacteria</taxon>
        <taxon>Chitinivorax</taxon>
    </lineage>
</organism>
<protein>
    <submittedName>
        <fullName evidence="1">Uncharacterized protein</fullName>
    </submittedName>
</protein>
<evidence type="ECO:0000313" key="1">
    <source>
        <dbReference type="EMBL" id="MBB5018448.1"/>
    </source>
</evidence>
<sequence length="60" mass="6683">MKVKELRPGDHVLDERNGATVDFEVVSIKPLGYLFEVTFRSVLGMASAAYHGNAYINAQR</sequence>
<accession>A0A840MIH2</accession>
<dbReference type="Proteomes" id="UP000575898">
    <property type="component" value="Unassembled WGS sequence"/>
</dbReference>
<proteinExistence type="predicted"/>
<dbReference type="AlphaFoldDB" id="A0A840MIH2"/>
<keyword evidence="2" id="KW-1185">Reference proteome</keyword>
<comment type="caution">
    <text evidence="1">The sequence shown here is derived from an EMBL/GenBank/DDBJ whole genome shotgun (WGS) entry which is preliminary data.</text>
</comment>
<evidence type="ECO:0000313" key="2">
    <source>
        <dbReference type="Proteomes" id="UP000575898"/>
    </source>
</evidence>
<name>A0A840MIH2_9PROT</name>
<dbReference type="RefSeq" id="WP_184037741.1">
    <property type="nucleotide sequence ID" value="NZ_JACHHY010000009.1"/>
</dbReference>